<feature type="compositionally biased region" description="Low complexity" evidence="1">
    <location>
        <begin position="16"/>
        <end position="35"/>
    </location>
</feature>
<protein>
    <submittedName>
        <fullName evidence="2">Uncharacterized protein</fullName>
    </submittedName>
</protein>
<dbReference type="Proteomes" id="UP001218188">
    <property type="component" value="Unassembled WGS sequence"/>
</dbReference>
<evidence type="ECO:0000313" key="2">
    <source>
        <dbReference type="EMBL" id="KAJ7025323.1"/>
    </source>
</evidence>
<evidence type="ECO:0000313" key="3">
    <source>
        <dbReference type="Proteomes" id="UP001218188"/>
    </source>
</evidence>
<gene>
    <name evidence="2" type="ORF">C8F04DRAFT_1269353</name>
</gene>
<keyword evidence="3" id="KW-1185">Reference proteome</keyword>
<comment type="caution">
    <text evidence="2">The sequence shown here is derived from an EMBL/GenBank/DDBJ whole genome shotgun (WGS) entry which is preliminary data.</text>
</comment>
<organism evidence="2 3">
    <name type="scientific">Mycena alexandri</name>
    <dbReference type="NCBI Taxonomy" id="1745969"/>
    <lineage>
        <taxon>Eukaryota</taxon>
        <taxon>Fungi</taxon>
        <taxon>Dikarya</taxon>
        <taxon>Basidiomycota</taxon>
        <taxon>Agaricomycotina</taxon>
        <taxon>Agaricomycetes</taxon>
        <taxon>Agaricomycetidae</taxon>
        <taxon>Agaricales</taxon>
        <taxon>Marasmiineae</taxon>
        <taxon>Mycenaceae</taxon>
        <taxon>Mycena</taxon>
    </lineage>
</organism>
<feature type="compositionally biased region" description="Pro residues" evidence="1">
    <location>
        <begin position="44"/>
        <end position="62"/>
    </location>
</feature>
<feature type="region of interest" description="Disordered" evidence="1">
    <location>
        <begin position="1"/>
        <end position="75"/>
    </location>
</feature>
<accession>A0AAD6SE50</accession>
<proteinExistence type="predicted"/>
<dbReference type="AlphaFoldDB" id="A0AAD6SE50"/>
<dbReference type="EMBL" id="JARJCM010000155">
    <property type="protein sequence ID" value="KAJ7025323.1"/>
    <property type="molecule type" value="Genomic_DNA"/>
</dbReference>
<sequence length="336" mass="37950">MRTVKSSRAPRRPMARRPVAAARVRAPRSPAPCRSAPRHQSLPPSSPPPSSPPPSSPPPLSPLPRASSPEFPLLLGRGPAAQQQLIALEEPDRVKRNKEIVELKEKVAQFPDNAVYRTKLHDALEDYKDDFGTWIPDSDLPVFDATRRDLLETRSIVNLEPLFLDAATAQFNPAYVKYFDGRCDFKDQYGVDIEPDDVLGYDIDTKGMGLFYAREIIAKSGGDLNRMRQIASQPFTIQLVNPYPQNDQRRAELDALYLEYLRYFSRRGCAVESPPDTATKTIFEWVCRPTLVDGELVETILSYMRGRSFRQRVEWYGEQAREKAGVVSADTFYGST</sequence>
<reference evidence="2" key="1">
    <citation type="submission" date="2023-03" db="EMBL/GenBank/DDBJ databases">
        <title>Massive genome expansion in bonnet fungi (Mycena s.s.) driven by repeated elements and novel gene families across ecological guilds.</title>
        <authorList>
            <consortium name="Lawrence Berkeley National Laboratory"/>
            <person name="Harder C.B."/>
            <person name="Miyauchi S."/>
            <person name="Viragh M."/>
            <person name="Kuo A."/>
            <person name="Thoen E."/>
            <person name="Andreopoulos B."/>
            <person name="Lu D."/>
            <person name="Skrede I."/>
            <person name="Drula E."/>
            <person name="Henrissat B."/>
            <person name="Morin E."/>
            <person name="Kohler A."/>
            <person name="Barry K."/>
            <person name="LaButti K."/>
            <person name="Morin E."/>
            <person name="Salamov A."/>
            <person name="Lipzen A."/>
            <person name="Mereny Z."/>
            <person name="Hegedus B."/>
            <person name="Baldrian P."/>
            <person name="Stursova M."/>
            <person name="Weitz H."/>
            <person name="Taylor A."/>
            <person name="Grigoriev I.V."/>
            <person name="Nagy L.G."/>
            <person name="Martin F."/>
            <person name="Kauserud H."/>
        </authorList>
    </citation>
    <scope>NUCLEOTIDE SEQUENCE</scope>
    <source>
        <strain evidence="2">CBHHK200</strain>
    </source>
</reference>
<evidence type="ECO:0000256" key="1">
    <source>
        <dbReference type="SAM" id="MobiDB-lite"/>
    </source>
</evidence>
<name>A0AAD6SE50_9AGAR</name>